<keyword evidence="1" id="KW-0812">Transmembrane</keyword>
<protein>
    <submittedName>
        <fullName evidence="2">Uncharacterized protein</fullName>
    </submittedName>
</protein>
<gene>
    <name evidence="2" type="ORF">CCAX7_56210</name>
</gene>
<feature type="transmembrane region" description="Helical" evidence="1">
    <location>
        <begin position="7"/>
        <end position="24"/>
    </location>
</feature>
<keyword evidence="1" id="KW-1133">Transmembrane helix</keyword>
<keyword evidence="1" id="KW-0472">Membrane</keyword>
<accession>A0A9N7LCV3</accession>
<reference evidence="2 3" key="1">
    <citation type="journal article" date="2019" name="Int. J. Syst. Evol. Microbiol.">
        <title>Capsulimonas corticalis gen. nov., sp. nov., an aerobic capsulated bacterium, of a novel bacterial order, Capsulimonadales ord. nov., of the class Armatimonadia of the phylum Armatimonadetes.</title>
        <authorList>
            <person name="Li J."/>
            <person name="Kudo C."/>
            <person name="Tonouchi A."/>
        </authorList>
    </citation>
    <scope>NUCLEOTIDE SEQUENCE [LARGE SCALE GENOMIC DNA]</scope>
    <source>
        <strain evidence="2 3">AX-7</strain>
    </source>
</reference>
<feature type="transmembrane region" description="Helical" evidence="1">
    <location>
        <begin position="30"/>
        <end position="55"/>
    </location>
</feature>
<organism evidence="2 3">
    <name type="scientific">Capsulimonas corticalis</name>
    <dbReference type="NCBI Taxonomy" id="2219043"/>
    <lineage>
        <taxon>Bacteria</taxon>
        <taxon>Bacillati</taxon>
        <taxon>Armatimonadota</taxon>
        <taxon>Armatimonadia</taxon>
        <taxon>Capsulimonadales</taxon>
        <taxon>Capsulimonadaceae</taxon>
        <taxon>Capsulimonas</taxon>
    </lineage>
</organism>
<evidence type="ECO:0000256" key="1">
    <source>
        <dbReference type="SAM" id="Phobius"/>
    </source>
</evidence>
<keyword evidence="3" id="KW-1185">Reference proteome</keyword>
<proteinExistence type="predicted"/>
<name>A0A9N7LCV3_9BACT</name>
<evidence type="ECO:0000313" key="3">
    <source>
        <dbReference type="Proteomes" id="UP000287394"/>
    </source>
</evidence>
<sequence length="78" mass="8229">MMSLIEFIAFPIFVIAGAAVGMRIGLGHGVFWAIIGGVAGAFGGYVVFVAVEMMLARIPMPDRKGQREGKNKNDGSSV</sequence>
<dbReference type="Proteomes" id="UP000287394">
    <property type="component" value="Chromosome"/>
</dbReference>
<evidence type="ECO:0000313" key="2">
    <source>
        <dbReference type="EMBL" id="BDI33570.1"/>
    </source>
</evidence>
<dbReference type="RefSeq" id="WP_119323097.1">
    <property type="nucleotide sequence ID" value="NZ_AP025739.1"/>
</dbReference>
<dbReference type="KEGG" id="ccot:CCAX7_56210"/>
<dbReference type="EMBL" id="AP025739">
    <property type="protein sequence ID" value="BDI33570.1"/>
    <property type="molecule type" value="Genomic_DNA"/>
</dbReference>
<dbReference type="AlphaFoldDB" id="A0A9N7LCV3"/>